<gene>
    <name evidence="2" type="ORF">SFOMI_0143</name>
</gene>
<comment type="caution">
    <text evidence="2">The sequence shown here is derived from an EMBL/GenBank/DDBJ whole genome shotgun (WGS) entry which is preliminary data.</text>
</comment>
<sequence>MDEVTQWNTFTRLVKEGREVDDIAATFGLPDLMIRRILALGNLLPRIRDLYRAEKIDRATVRHLTLASKSQQKAWLALYDDPDSYVPTGHQLKAWLFGGQSIPSRFALFSLDDFKGTTIADLFGDDRYFADADAFWDAQNAAIDAAKNAYLEQGWSDVVIVAPSDHFHSWEFEKAAKRKGGRVYIDVRATGEVTFHEGYVSRKEARKVERGEGTGMAKPQRPEMTSTLQTYVDLHRHAAVRAGLLSHPGVALRLMVAHAIVGSHLWTVRPEPQSTRNDEVRESVETSRGETAFDERRRAVLDMLGFSAEEPTVTGGNGDDYGMTGVLLRLIELPDPAVMEVIAVVIGETLAAGSAAVEAVGSEIGIDMADWWEADEALFGLIRDREVLGRLVAEVAGETIASANAGEKSKTLKQIIADHLAGNDGRKQVERWVPRWMAFPPSAYTTRGGVGTVAAHVKAVAARGQNAQPDPDEIEVPFAEAA</sequence>
<organism evidence="2 3">
    <name type="scientific">Sphingobium fuliginis (strain ATCC 27551)</name>
    <dbReference type="NCBI Taxonomy" id="336203"/>
    <lineage>
        <taxon>Bacteria</taxon>
        <taxon>Pseudomonadati</taxon>
        <taxon>Pseudomonadota</taxon>
        <taxon>Alphaproteobacteria</taxon>
        <taxon>Sphingomonadales</taxon>
        <taxon>Sphingomonadaceae</taxon>
        <taxon>Sphingobium</taxon>
    </lineage>
</organism>
<accession>A0A292Z9Z5</accession>
<dbReference type="Proteomes" id="UP000221538">
    <property type="component" value="Unassembled WGS sequence"/>
</dbReference>
<evidence type="ECO:0000313" key="3">
    <source>
        <dbReference type="Proteomes" id="UP000221538"/>
    </source>
</evidence>
<dbReference type="SUPFAM" id="SSF109709">
    <property type="entry name" value="KorB DNA-binding domain-like"/>
    <property type="match status" value="1"/>
</dbReference>
<reference evidence="2 3" key="2">
    <citation type="journal article" date="2013" name="Environ. Sci. Technol.">
        <title>The 4-tert-butylphenol-utilizing bacterium Sphingobium fuliginis OMI can degrade bisphenols via phenolic ring hydroxylation and meta-cleavage pathway.</title>
        <authorList>
            <person name="Ogata Y."/>
            <person name="Goda S."/>
            <person name="Toyama T."/>
            <person name="Sei K."/>
            <person name="Ike M."/>
        </authorList>
    </citation>
    <scope>NUCLEOTIDE SEQUENCE [LARGE SCALE GENOMIC DNA]</scope>
    <source>
        <strain evidence="2 3">OMI</strain>
    </source>
</reference>
<dbReference type="EMBL" id="BEWI01000030">
    <property type="protein sequence ID" value="GAY19624.1"/>
    <property type="molecule type" value="Genomic_DNA"/>
</dbReference>
<dbReference type="RefSeq" id="WP_255308754.1">
    <property type="nucleotide sequence ID" value="NZ_BEWI01000030.1"/>
</dbReference>
<protein>
    <submittedName>
        <fullName evidence="2">Chromosome partitioning protein ParB</fullName>
    </submittedName>
</protein>
<evidence type="ECO:0000313" key="2">
    <source>
        <dbReference type="EMBL" id="GAY19624.1"/>
    </source>
</evidence>
<feature type="compositionally biased region" description="Basic and acidic residues" evidence="1">
    <location>
        <begin position="276"/>
        <end position="289"/>
    </location>
</feature>
<feature type="region of interest" description="Disordered" evidence="1">
    <location>
        <begin position="270"/>
        <end position="289"/>
    </location>
</feature>
<proteinExistence type="predicted"/>
<dbReference type="AlphaFoldDB" id="A0A292Z9Z5"/>
<name>A0A292Z9Z5_SPHSA</name>
<evidence type="ECO:0000256" key="1">
    <source>
        <dbReference type="SAM" id="MobiDB-lite"/>
    </source>
</evidence>
<dbReference type="Gene3D" id="1.10.10.2830">
    <property type="match status" value="1"/>
</dbReference>
<reference evidence="2 3" key="1">
    <citation type="journal article" date="2013" name="Biodegradation">
        <title>Occurrence of 4-tert-butylphenol (4-t-BP) biodegradation in an aquatic sample caused by the presence of Spirodela polyrrhiza and isolation of a 4-t-BP-utilizing bacterium.</title>
        <authorList>
            <person name="Ogata Y."/>
            <person name="Toyama T."/>
            <person name="Yu N."/>
            <person name="Wang X."/>
            <person name="Sei K."/>
            <person name="Ike M."/>
        </authorList>
    </citation>
    <scope>NUCLEOTIDE SEQUENCE [LARGE SCALE GENOMIC DNA]</scope>
    <source>
        <strain evidence="2 3">OMI</strain>
    </source>
</reference>